<protein>
    <submittedName>
        <fullName evidence="2">Uncharacterized protein</fullName>
    </submittedName>
</protein>
<evidence type="ECO:0000313" key="3">
    <source>
        <dbReference type="Proteomes" id="UP000011080"/>
    </source>
</evidence>
<evidence type="ECO:0000313" key="2">
    <source>
        <dbReference type="EMBL" id="ELR53808.1"/>
    </source>
</evidence>
<organism evidence="2 3">
    <name type="scientific">Bos mutus</name>
    <name type="common">wild yak</name>
    <dbReference type="NCBI Taxonomy" id="72004"/>
    <lineage>
        <taxon>Eukaryota</taxon>
        <taxon>Metazoa</taxon>
        <taxon>Chordata</taxon>
        <taxon>Craniata</taxon>
        <taxon>Vertebrata</taxon>
        <taxon>Euteleostomi</taxon>
        <taxon>Mammalia</taxon>
        <taxon>Eutheria</taxon>
        <taxon>Laurasiatheria</taxon>
        <taxon>Artiodactyla</taxon>
        <taxon>Ruminantia</taxon>
        <taxon>Pecora</taxon>
        <taxon>Bovidae</taxon>
        <taxon>Bovinae</taxon>
        <taxon>Bos</taxon>
    </lineage>
</organism>
<gene>
    <name evidence="2" type="ORF">M91_04019</name>
</gene>
<feature type="region of interest" description="Disordered" evidence="1">
    <location>
        <begin position="1"/>
        <end position="26"/>
    </location>
</feature>
<dbReference type="AlphaFoldDB" id="L8IC93"/>
<name>L8IC93_9CETA</name>
<sequence length="80" mass="9613">MSLKPWHPESRKRVGTSQVSPQQAPQVQRPFSLSFHFHLWPERQRAHRFLHRCSCLLHPEVTMEMDKAHWRASIPTRRSF</sequence>
<proteinExistence type="predicted"/>
<dbReference type="Proteomes" id="UP000011080">
    <property type="component" value="Unassembled WGS sequence"/>
</dbReference>
<dbReference type="EMBL" id="JH881522">
    <property type="protein sequence ID" value="ELR53808.1"/>
    <property type="molecule type" value="Genomic_DNA"/>
</dbReference>
<feature type="compositionally biased region" description="Basic and acidic residues" evidence="1">
    <location>
        <begin position="1"/>
        <end position="12"/>
    </location>
</feature>
<accession>L8IC93</accession>
<feature type="compositionally biased region" description="Low complexity" evidence="1">
    <location>
        <begin position="17"/>
        <end position="26"/>
    </location>
</feature>
<reference evidence="2 3" key="1">
    <citation type="journal article" date="2012" name="Nat. Genet.">
        <title>The yak genome and adaptation to life at high altitude.</title>
        <authorList>
            <person name="Qiu Q."/>
            <person name="Zhang G."/>
            <person name="Ma T."/>
            <person name="Qian W."/>
            <person name="Wang J."/>
            <person name="Ye Z."/>
            <person name="Cao C."/>
            <person name="Hu Q."/>
            <person name="Kim J."/>
            <person name="Larkin D.M."/>
            <person name="Auvil L."/>
            <person name="Capitanu B."/>
            <person name="Ma J."/>
            <person name="Lewin H.A."/>
            <person name="Qian X."/>
            <person name="Lang Y."/>
            <person name="Zhou R."/>
            <person name="Wang L."/>
            <person name="Wang K."/>
            <person name="Xia J."/>
            <person name="Liao S."/>
            <person name="Pan S."/>
            <person name="Lu X."/>
            <person name="Hou H."/>
            <person name="Wang Y."/>
            <person name="Zang X."/>
            <person name="Yin Y."/>
            <person name="Ma H."/>
            <person name="Zhang J."/>
            <person name="Wang Z."/>
            <person name="Zhang Y."/>
            <person name="Zhang D."/>
            <person name="Yonezawa T."/>
            <person name="Hasegawa M."/>
            <person name="Zhong Y."/>
            <person name="Liu W."/>
            <person name="Zhang Y."/>
            <person name="Huang Z."/>
            <person name="Zhang S."/>
            <person name="Long R."/>
            <person name="Yang H."/>
            <person name="Wang J."/>
            <person name="Lenstra J.A."/>
            <person name="Cooper D.N."/>
            <person name="Wu Y."/>
            <person name="Wang J."/>
            <person name="Shi P."/>
            <person name="Wang J."/>
            <person name="Liu J."/>
        </authorList>
    </citation>
    <scope>NUCLEOTIDE SEQUENCE [LARGE SCALE GENOMIC DNA]</scope>
    <source>
        <strain evidence="3">yakQH1</strain>
    </source>
</reference>
<evidence type="ECO:0000256" key="1">
    <source>
        <dbReference type="SAM" id="MobiDB-lite"/>
    </source>
</evidence>